<accession>A0A0G4Q030</accession>
<name>A0A0G4Q030_9GAMM</name>
<sequence length="198" mass="22767">MSILEWPKEVIPTQENWQLLSNSKTFTSPFNGSSQTVRFPGSRWRCELTFNNLNEEKSRQLEALVASLDGMSGRVKITSWIRKGRYGYGSPRIAIPSQLGNRLETKDWKRNMRVLQQGDRLTVGNELKMVVADVVSDNQGRAIILISPMLRTSPTVNEMLEVERPFGVFRLVDNEQGKFQHRRLGYTNITLSFEEVLY</sequence>
<proteinExistence type="predicted"/>
<reference evidence="2" key="1">
    <citation type="submission" date="2015-06" db="EMBL/GenBank/DDBJ databases">
        <authorList>
            <person name="Urmite Genomes"/>
        </authorList>
    </citation>
    <scope>NUCLEOTIDE SEQUENCE [LARGE SCALE GENOMIC DNA]</scope>
    <source>
        <strain evidence="2">CSUR P1867</strain>
    </source>
</reference>
<gene>
    <name evidence="1" type="ORF">BN1804_00193</name>
</gene>
<protein>
    <recommendedName>
        <fullName evidence="3">Phage protein</fullName>
    </recommendedName>
</protein>
<evidence type="ECO:0000313" key="1">
    <source>
        <dbReference type="EMBL" id="CRL59021.1"/>
    </source>
</evidence>
<organism evidence="1 2">
    <name type="scientific">Proteus penneri</name>
    <dbReference type="NCBI Taxonomy" id="102862"/>
    <lineage>
        <taxon>Bacteria</taxon>
        <taxon>Pseudomonadati</taxon>
        <taxon>Pseudomonadota</taxon>
        <taxon>Gammaproteobacteria</taxon>
        <taxon>Enterobacterales</taxon>
        <taxon>Morganellaceae</taxon>
        <taxon>Proteus</taxon>
    </lineage>
</organism>
<dbReference type="AlphaFoldDB" id="A0A0G4Q030"/>
<dbReference type="RefSeq" id="WP_072062633.1">
    <property type="nucleotide sequence ID" value="NZ_CVRY01000001.1"/>
</dbReference>
<dbReference type="Proteomes" id="UP000183920">
    <property type="component" value="Unassembled WGS sequence"/>
</dbReference>
<dbReference type="EMBL" id="CVRY01000001">
    <property type="protein sequence ID" value="CRL59021.1"/>
    <property type="molecule type" value="Genomic_DNA"/>
</dbReference>
<evidence type="ECO:0008006" key="3">
    <source>
        <dbReference type="Google" id="ProtNLM"/>
    </source>
</evidence>
<evidence type="ECO:0000313" key="2">
    <source>
        <dbReference type="Proteomes" id="UP000183920"/>
    </source>
</evidence>